<feature type="transmembrane region" description="Helical" evidence="1">
    <location>
        <begin position="245"/>
        <end position="270"/>
    </location>
</feature>
<dbReference type="Pfam" id="PF01148">
    <property type="entry name" value="CTP_transf_1"/>
    <property type="match status" value="1"/>
</dbReference>
<dbReference type="PANTHER" id="PTHR43535">
    <property type="entry name" value="PHOSPHATIDATE CYTIDYLYLTRANSFERASE"/>
    <property type="match status" value="1"/>
</dbReference>
<keyword evidence="2" id="KW-0548">Nucleotidyltransferase</keyword>
<feature type="transmembrane region" description="Helical" evidence="1">
    <location>
        <begin position="183"/>
        <end position="201"/>
    </location>
</feature>
<accession>A0A1M6BSG5</accession>
<feature type="transmembrane region" description="Helical" evidence="1">
    <location>
        <begin position="222"/>
        <end position="239"/>
    </location>
</feature>
<dbReference type="Proteomes" id="UP000184292">
    <property type="component" value="Unassembled WGS sequence"/>
</dbReference>
<dbReference type="STRING" id="1447782.SAMN05444417_0828"/>
<feature type="transmembrane region" description="Helical" evidence="1">
    <location>
        <begin position="291"/>
        <end position="310"/>
    </location>
</feature>
<feature type="transmembrane region" description="Helical" evidence="1">
    <location>
        <begin position="95"/>
        <end position="115"/>
    </location>
</feature>
<feature type="transmembrane region" description="Helical" evidence="1">
    <location>
        <begin position="47"/>
        <end position="74"/>
    </location>
</feature>
<proteinExistence type="predicted"/>
<protein>
    <submittedName>
        <fullName evidence="2">Phosphatidate cytidylyltransferase</fullName>
    </submittedName>
</protein>
<gene>
    <name evidence="2" type="ORF">SAMN05444417_0828</name>
</gene>
<feature type="transmembrane region" description="Helical" evidence="1">
    <location>
        <begin position="121"/>
        <end position="141"/>
    </location>
</feature>
<name>A0A1M6BSG5_9RHOB</name>
<feature type="transmembrane region" description="Helical" evidence="1">
    <location>
        <begin position="153"/>
        <end position="171"/>
    </location>
</feature>
<dbReference type="AlphaFoldDB" id="A0A1M6BSG5"/>
<evidence type="ECO:0000313" key="3">
    <source>
        <dbReference type="Proteomes" id="UP000184292"/>
    </source>
</evidence>
<evidence type="ECO:0000256" key="1">
    <source>
        <dbReference type="SAM" id="Phobius"/>
    </source>
</evidence>
<keyword evidence="1" id="KW-0812">Transmembrane</keyword>
<dbReference type="OrthoDB" id="9799199at2"/>
<reference evidence="2 3" key="1">
    <citation type="submission" date="2016-11" db="EMBL/GenBank/DDBJ databases">
        <authorList>
            <person name="Jaros S."/>
            <person name="Januszkiewicz K."/>
            <person name="Wedrychowicz H."/>
        </authorList>
    </citation>
    <scope>NUCLEOTIDE SEQUENCE [LARGE SCALE GENOMIC DNA]</scope>
    <source>
        <strain evidence="2 3">DSM 100565</strain>
    </source>
</reference>
<dbReference type="EMBL" id="FQYO01000002">
    <property type="protein sequence ID" value="SHI51689.1"/>
    <property type="molecule type" value="Genomic_DNA"/>
</dbReference>
<keyword evidence="1" id="KW-1133">Transmembrane helix</keyword>
<dbReference type="RefSeq" id="WP_073326572.1">
    <property type="nucleotide sequence ID" value="NZ_FQYO01000002.1"/>
</dbReference>
<evidence type="ECO:0000313" key="2">
    <source>
        <dbReference type="EMBL" id="SHI51689.1"/>
    </source>
</evidence>
<dbReference type="GO" id="GO:0005886">
    <property type="term" value="C:plasma membrane"/>
    <property type="evidence" value="ECO:0007669"/>
    <property type="project" value="TreeGrafter"/>
</dbReference>
<sequence length="311" mass="33458">MSEADSQIALLTLGVFALLAVLTAVGELARWRGRTGPVLDTYMTRVASWWVMVTLISLALIAGRTGILLLTLFASFAALREFLTFTTKDKADHTSLALAFYVILPAQYLFIWLGWTGLTALFIPVLAFLFLPVVSAARGAPRRYLVRVAETQWALMVCIFCVSHLAALAMLDAGGLGERSVLLVGFLVLVVQLADLADYWIGRRIGKRRIAPDLSPRTWEGFVASLAVAAALGAGLSWITPFGLFGAAAMAVTISAAGTGGALVFAAIEADRGVRNWSHLIPGQGGFVDQLDSVIFAAPVFYYMIVLVWMG</sequence>
<dbReference type="GO" id="GO:0009273">
    <property type="term" value="P:peptidoglycan-based cell wall biogenesis"/>
    <property type="evidence" value="ECO:0007669"/>
    <property type="project" value="TreeGrafter"/>
</dbReference>
<keyword evidence="2" id="KW-0808">Transferase</keyword>
<dbReference type="GO" id="GO:0016779">
    <property type="term" value="F:nucleotidyltransferase activity"/>
    <property type="evidence" value="ECO:0007669"/>
    <property type="project" value="UniProtKB-KW"/>
</dbReference>
<keyword evidence="3" id="KW-1185">Reference proteome</keyword>
<dbReference type="PANTHER" id="PTHR43535:SF1">
    <property type="entry name" value="PHOSPHATIDATE CYTIDYLYLTRANSFERASE"/>
    <property type="match status" value="1"/>
</dbReference>
<organism evidence="2 3">
    <name type="scientific">Wenxinia saemankumensis</name>
    <dbReference type="NCBI Taxonomy" id="1447782"/>
    <lineage>
        <taxon>Bacteria</taxon>
        <taxon>Pseudomonadati</taxon>
        <taxon>Pseudomonadota</taxon>
        <taxon>Alphaproteobacteria</taxon>
        <taxon>Rhodobacterales</taxon>
        <taxon>Roseobacteraceae</taxon>
        <taxon>Wenxinia</taxon>
    </lineage>
</organism>
<keyword evidence="1" id="KW-0472">Membrane</keyword>